<dbReference type="PANTHER" id="PTHR43046:SF2">
    <property type="entry name" value="8-OXO-DGTP DIPHOSPHATASE-RELATED"/>
    <property type="match status" value="1"/>
</dbReference>
<dbReference type="Pfam" id="PF00293">
    <property type="entry name" value="NUDIX"/>
    <property type="match status" value="1"/>
</dbReference>
<evidence type="ECO:0000256" key="4">
    <source>
        <dbReference type="RuleBase" id="RU003476"/>
    </source>
</evidence>
<evidence type="ECO:0000313" key="6">
    <source>
        <dbReference type="EMBL" id="MCS0635054.1"/>
    </source>
</evidence>
<evidence type="ECO:0000259" key="5">
    <source>
        <dbReference type="PROSITE" id="PS51462"/>
    </source>
</evidence>
<dbReference type="Gene3D" id="3.90.79.10">
    <property type="entry name" value="Nucleoside Triphosphate Pyrophosphohydrolase"/>
    <property type="match status" value="1"/>
</dbReference>
<dbReference type="PROSITE" id="PS51462">
    <property type="entry name" value="NUDIX"/>
    <property type="match status" value="1"/>
</dbReference>
<dbReference type="PRINTS" id="PR00502">
    <property type="entry name" value="NUDIXFAMILY"/>
</dbReference>
<proteinExistence type="inferred from homology"/>
<dbReference type="InterPro" id="IPR020476">
    <property type="entry name" value="Nudix_hydrolase"/>
</dbReference>
<feature type="domain" description="Nudix hydrolase" evidence="5">
    <location>
        <begin position="21"/>
        <end position="144"/>
    </location>
</feature>
<dbReference type="Proteomes" id="UP001431313">
    <property type="component" value="Unassembled WGS sequence"/>
</dbReference>
<comment type="caution">
    <text evidence="6">The sequence shown here is derived from an EMBL/GenBank/DDBJ whole genome shotgun (WGS) entry which is preliminary data.</text>
</comment>
<dbReference type="InterPro" id="IPR015797">
    <property type="entry name" value="NUDIX_hydrolase-like_dom_sf"/>
</dbReference>
<dbReference type="RefSeq" id="WP_258785749.1">
    <property type="nucleotide sequence ID" value="NZ_JANUGQ010000003.1"/>
</dbReference>
<comment type="cofactor">
    <cofactor evidence="1">
        <name>Mg(2+)</name>
        <dbReference type="ChEBI" id="CHEBI:18420"/>
    </cofactor>
</comment>
<evidence type="ECO:0000313" key="7">
    <source>
        <dbReference type="Proteomes" id="UP001431313"/>
    </source>
</evidence>
<evidence type="ECO:0000256" key="1">
    <source>
        <dbReference type="ARBA" id="ARBA00001946"/>
    </source>
</evidence>
<dbReference type="InterPro" id="IPR020084">
    <property type="entry name" value="NUDIX_hydrolase_CS"/>
</dbReference>
<dbReference type="PANTHER" id="PTHR43046">
    <property type="entry name" value="GDP-MANNOSE MANNOSYL HYDROLASE"/>
    <property type="match status" value="1"/>
</dbReference>
<evidence type="ECO:0000256" key="2">
    <source>
        <dbReference type="ARBA" id="ARBA00005582"/>
    </source>
</evidence>
<sequence>MTVSSPYFLARLIDEARADGITGLVAGAVVTDADRVLLLRRRADDFLGGMWEVPSGKVEAGETLVEALHRETTEETGLTIGEVLRYVGHFDYPDSRGGITRQFNFAVTVEKTEPIVLTEHDTHQWALPGDLPEVSEAVRMLIAP</sequence>
<keyword evidence="7" id="KW-1185">Reference proteome</keyword>
<gene>
    <name evidence="6" type="ORF">NX801_05155</name>
</gene>
<dbReference type="SUPFAM" id="SSF55811">
    <property type="entry name" value="Nudix"/>
    <property type="match status" value="1"/>
</dbReference>
<dbReference type="EMBL" id="JANUGQ010000003">
    <property type="protein sequence ID" value="MCS0635054.1"/>
    <property type="molecule type" value="Genomic_DNA"/>
</dbReference>
<comment type="similarity">
    <text evidence="2 4">Belongs to the Nudix hydrolase family.</text>
</comment>
<evidence type="ECO:0000256" key="3">
    <source>
        <dbReference type="ARBA" id="ARBA00022801"/>
    </source>
</evidence>
<reference evidence="6" key="1">
    <citation type="submission" date="2022-08" db="EMBL/GenBank/DDBJ databases">
        <authorList>
            <person name="Somphong A."/>
            <person name="Phongsopitanun W."/>
        </authorList>
    </citation>
    <scope>NUCLEOTIDE SEQUENCE</scope>
    <source>
        <strain evidence="6">LP05-1</strain>
    </source>
</reference>
<organism evidence="6 7">
    <name type="scientific">Streptomyces pyxinae</name>
    <dbReference type="NCBI Taxonomy" id="2970734"/>
    <lineage>
        <taxon>Bacteria</taxon>
        <taxon>Bacillati</taxon>
        <taxon>Actinomycetota</taxon>
        <taxon>Actinomycetes</taxon>
        <taxon>Kitasatosporales</taxon>
        <taxon>Streptomycetaceae</taxon>
        <taxon>Streptomyces</taxon>
    </lineage>
</organism>
<dbReference type="PROSITE" id="PS00893">
    <property type="entry name" value="NUDIX_BOX"/>
    <property type="match status" value="1"/>
</dbReference>
<dbReference type="InterPro" id="IPR000086">
    <property type="entry name" value="NUDIX_hydrolase_dom"/>
</dbReference>
<keyword evidence="3 4" id="KW-0378">Hydrolase</keyword>
<name>A0ABT2CCD5_9ACTN</name>
<protein>
    <submittedName>
        <fullName evidence="6">NUDIX domain-containing protein</fullName>
    </submittedName>
</protein>
<accession>A0ABT2CCD5</accession>